<dbReference type="EMBL" id="CM000622">
    <property type="protein sequence ID" value="EEC44741.1"/>
    <property type="molecule type" value="Genomic_DNA"/>
</dbReference>
<reference evidence="5" key="2">
    <citation type="submission" date="2008-08" db="EMBL/GenBank/DDBJ databases">
        <authorList>
            <consortium name="Diatom Consortium"/>
            <person name="Grigoriev I."/>
            <person name="Grimwood J."/>
            <person name="Kuo A."/>
            <person name="Otillar R.P."/>
            <person name="Salamov A."/>
            <person name="Detter J.C."/>
            <person name="Lindquist E."/>
            <person name="Shapiro H."/>
            <person name="Lucas S."/>
            <person name="Glavina del Rio T."/>
            <person name="Pitluck S."/>
            <person name="Rokhsar D."/>
            <person name="Bowler C."/>
        </authorList>
    </citation>
    <scope>GENOME REANNOTATION</scope>
    <source>
        <strain evidence="5">CCAP 1055/1</strain>
    </source>
</reference>
<evidence type="ECO:0000259" key="3">
    <source>
        <dbReference type="Pfam" id="PF07393"/>
    </source>
</evidence>
<dbReference type="PaxDb" id="2850-Phatr48959"/>
<dbReference type="InParanoid" id="B7G909"/>
<feature type="domain" description="Exocyst complex component Sec10-like alpha-helical bundle" evidence="3">
    <location>
        <begin position="987"/>
        <end position="1122"/>
    </location>
</feature>
<sequence length="1540" mass="170730">MSGNPEPGSDPFASTTEALDRARDRQSTTRYAESVQVVPSNSMEDDNIEVLHLDSESDKLGSLRKSARRSHRNKPKDSSHLPSGSNHTTSSTLSSTQQQLYDKDGSIYDALPPEYRHNPQATEPILHYLPKLVETAELLSLRDLLQAAEQDVRLHRARVKASLEKDTRLVRTYQLATDPSYQARQARLKQREKGLRDLRTNADAIWQALDETAQTQGLTQAERTDLQLQRWQRALEWFVACQPENVSWQDLLEKLLAGVSEDQDVSVILGQAADMCRDLVQESHQAVLDAKEQTGELEASYVVKLEAHQLFARTCLEQVQQIQESFQTSGKAALQIGHQLEHAEWKRSQCEAASILIRRWWILENLAEQEASTGIPIAVEEEVGGQVRSATCKMDPLFTEPENSLEASKALKALRAVLRTRGSGTATGSAIDTATTRSGDNPIRTRRFDLTSSLISRTSEALEQRLLNGFSKVYTAGGTYDFSSKPRPGAIDWRELRGLAQALLLFDSGRSLHKRYVDMVVTYRFPELFIVQSRGFPKRNSDSRSDAFDVDSTRTELSNLFHQVRDVCTAEFELIAHVFGSENARTDLLEGSEEMPLVVARALLQRVVSDPKNGLQARINELLANIDRVGDFDVGAKKLDTFVVVHEKAANLFSLLRDAADHMVPKNKNNIKNRIAVAVGDASTETAVDSLKGFLTSQELALTNTHRQGYINLELRLLHHDCCSSLDQAGCTLVKAPVTEPNTTLAEKGILEEYRAPVLPLHKDSLRQSGYTGILSGPLKQSILRQPLIHAADSLARARLMFGTTKRGGETTARVILGIYTQMCSFYGDCFLYPIMESLREMLPSNPPAQAPQLPFDEEADAPDLGVSRAFWVALERVHSAAKSFDRELWAENRPDSQRVWDILTMCGDEGALAIAKNMRMHLYAELERRGEMAIVRALDTLSTHVQWLLVSGGESMMATGGTRIFNQLTGQSGGPYAIPSGSSLDTPNSPAVKSLTYCLRVQFVHVQAALSASSLANFWTALSMRVYDILVARLLQHYQVSTVGAVILSRDVEALRSVAMLAGTDHSHWDTLRELLTLYMTPPDAIKTMLAGADGDAAKGLFAKAGRDRCLVFLSRRNDYRFKTAAGPKKSSWVTDLLTELNVTDPSDGVINIGSFAAEHREPSGLRWLRKTKTKTSTPCPLATHGIEYLPSASWFPLAGKSVNSFVVTRLSEDLQSVPASSVRLTGCTGRRRKRSSTSFHSDSIPIPFELTFYSMPPTCAQTIYPVAVIASVTKQMNAALTTLKDEIPSTMQLQPSVRRADLLDSLASSFSADHALQKKFGWLFLSQCAFLLQMIEVSFRPKIEEAPIAISSDTSWKEVTVQEGDVLRGEEMIRRHTGAVGTIIFVVRRPGTQTPFLVALTLSVLVALYPDYFIGYEIVGVIKEVGVDDAGLVEFQHEYFRFPLYRDRSYAFYRALGDRKVGLAILWNPLSLVSLMCDAYQRLRAKEIGGTTKGEGLVQGGILVFRGTEPRAMYQEQTGSDVPAVDIVSALQAIRKEA</sequence>
<dbReference type="GO" id="GO:0000145">
    <property type="term" value="C:exocyst"/>
    <property type="evidence" value="ECO:0007669"/>
    <property type="project" value="TreeGrafter"/>
</dbReference>
<name>B7G909_PHATC</name>
<dbReference type="RefSeq" id="XP_002183559.1">
    <property type="nucleotide sequence ID" value="XM_002183523.1"/>
</dbReference>
<dbReference type="InterPro" id="IPR032801">
    <property type="entry name" value="PXL2A/B/C"/>
</dbReference>
<keyword evidence="5" id="KW-1185">Reference proteome</keyword>
<dbReference type="InterPro" id="IPR048627">
    <property type="entry name" value="Sec10_HB"/>
</dbReference>
<feature type="compositionally biased region" description="Basic and acidic residues" evidence="2">
    <location>
        <begin position="18"/>
        <end position="27"/>
    </location>
</feature>
<dbReference type="Pfam" id="PF07393">
    <property type="entry name" value="Sec10_HB"/>
    <property type="match status" value="1"/>
</dbReference>
<feature type="compositionally biased region" description="Low complexity" evidence="2">
    <location>
        <begin position="88"/>
        <end position="98"/>
    </location>
</feature>
<gene>
    <name evidence="4" type="ORF">PHATRDRAFT_48959</name>
</gene>
<organism evidence="4 5">
    <name type="scientific">Phaeodactylum tricornutum (strain CCAP 1055/1)</name>
    <dbReference type="NCBI Taxonomy" id="556484"/>
    <lineage>
        <taxon>Eukaryota</taxon>
        <taxon>Sar</taxon>
        <taxon>Stramenopiles</taxon>
        <taxon>Ochrophyta</taxon>
        <taxon>Bacillariophyta</taxon>
        <taxon>Bacillariophyceae</taxon>
        <taxon>Bacillariophycidae</taxon>
        <taxon>Naviculales</taxon>
        <taxon>Phaeodactylaceae</taxon>
        <taxon>Phaeodactylum</taxon>
    </lineage>
</organism>
<dbReference type="eggNOG" id="ENOG502SKRN">
    <property type="taxonomic scope" value="Eukaryota"/>
</dbReference>
<evidence type="ECO:0000313" key="4">
    <source>
        <dbReference type="EMBL" id="EEC44741.1"/>
    </source>
</evidence>
<feature type="coiled-coil region" evidence="1">
    <location>
        <begin position="138"/>
        <end position="165"/>
    </location>
</feature>
<dbReference type="Pfam" id="PF13911">
    <property type="entry name" value="AhpC-TSA_2"/>
    <property type="match status" value="1"/>
</dbReference>
<proteinExistence type="predicted"/>
<dbReference type="Proteomes" id="UP000000759">
    <property type="component" value="Chromosome 20"/>
</dbReference>
<evidence type="ECO:0000313" key="5">
    <source>
        <dbReference type="Proteomes" id="UP000000759"/>
    </source>
</evidence>
<dbReference type="InterPro" id="IPR009976">
    <property type="entry name" value="Sec10-like"/>
</dbReference>
<dbReference type="HOGENOM" id="CLU_275030_0_0_1"/>
<evidence type="ECO:0000256" key="1">
    <source>
        <dbReference type="SAM" id="Coils"/>
    </source>
</evidence>
<dbReference type="PANTHER" id="PTHR12100">
    <property type="entry name" value="SEC10"/>
    <property type="match status" value="1"/>
</dbReference>
<dbReference type="PANTHER" id="PTHR12100:SF0">
    <property type="entry name" value="EXOCYST COMPLEX COMPONENT 5"/>
    <property type="match status" value="1"/>
</dbReference>
<feature type="region of interest" description="Disordered" evidence="2">
    <location>
        <begin position="1"/>
        <end position="98"/>
    </location>
</feature>
<dbReference type="OrthoDB" id="125856at2759"/>
<dbReference type="GO" id="GO:0006893">
    <property type="term" value="P:Golgi to plasma membrane transport"/>
    <property type="evidence" value="ECO:0007669"/>
    <property type="project" value="TreeGrafter"/>
</dbReference>
<keyword evidence="1" id="KW-0175">Coiled coil</keyword>
<dbReference type="GO" id="GO:0006887">
    <property type="term" value="P:exocytosis"/>
    <property type="evidence" value="ECO:0007669"/>
    <property type="project" value="TreeGrafter"/>
</dbReference>
<dbReference type="KEGG" id="pti:PHATRDRAFT_48959"/>
<accession>B7G909</accession>
<reference evidence="4 5" key="1">
    <citation type="journal article" date="2008" name="Nature">
        <title>The Phaeodactylum genome reveals the evolutionary history of diatom genomes.</title>
        <authorList>
            <person name="Bowler C."/>
            <person name="Allen A.E."/>
            <person name="Badger J.H."/>
            <person name="Grimwood J."/>
            <person name="Jabbari K."/>
            <person name="Kuo A."/>
            <person name="Maheswari U."/>
            <person name="Martens C."/>
            <person name="Maumus F."/>
            <person name="Otillar R.P."/>
            <person name="Rayko E."/>
            <person name="Salamov A."/>
            <person name="Vandepoele K."/>
            <person name="Beszteri B."/>
            <person name="Gruber A."/>
            <person name="Heijde M."/>
            <person name="Katinka M."/>
            <person name="Mock T."/>
            <person name="Valentin K."/>
            <person name="Verret F."/>
            <person name="Berges J.A."/>
            <person name="Brownlee C."/>
            <person name="Cadoret J.P."/>
            <person name="Chiovitti A."/>
            <person name="Choi C.J."/>
            <person name="Coesel S."/>
            <person name="De Martino A."/>
            <person name="Detter J.C."/>
            <person name="Durkin C."/>
            <person name="Falciatore A."/>
            <person name="Fournet J."/>
            <person name="Haruta M."/>
            <person name="Huysman M.J."/>
            <person name="Jenkins B.D."/>
            <person name="Jiroutova K."/>
            <person name="Jorgensen R.E."/>
            <person name="Joubert Y."/>
            <person name="Kaplan A."/>
            <person name="Kroger N."/>
            <person name="Kroth P.G."/>
            <person name="La Roche J."/>
            <person name="Lindquist E."/>
            <person name="Lommer M."/>
            <person name="Martin-Jezequel V."/>
            <person name="Lopez P.J."/>
            <person name="Lucas S."/>
            <person name="Mangogna M."/>
            <person name="McGinnis K."/>
            <person name="Medlin L.K."/>
            <person name="Montsant A."/>
            <person name="Oudot-Le Secq M.P."/>
            <person name="Napoli C."/>
            <person name="Obornik M."/>
            <person name="Parker M.S."/>
            <person name="Petit J.L."/>
            <person name="Porcel B.M."/>
            <person name="Poulsen N."/>
            <person name="Robison M."/>
            <person name="Rychlewski L."/>
            <person name="Rynearson T.A."/>
            <person name="Schmutz J."/>
            <person name="Shapiro H."/>
            <person name="Siaut M."/>
            <person name="Stanley M."/>
            <person name="Sussman M.R."/>
            <person name="Taylor A.R."/>
            <person name="Vardi A."/>
            <person name="von Dassow P."/>
            <person name="Vyverman W."/>
            <person name="Willis A."/>
            <person name="Wyrwicz L.S."/>
            <person name="Rokhsar D.S."/>
            <person name="Weissenbach J."/>
            <person name="Armbrust E.V."/>
            <person name="Green B.R."/>
            <person name="Van de Peer Y."/>
            <person name="Grigoriev I.V."/>
        </authorList>
    </citation>
    <scope>NUCLEOTIDE SEQUENCE [LARGE SCALE GENOMIC DNA]</scope>
    <source>
        <strain evidence="4 5">CCAP 1055/1</strain>
    </source>
</reference>
<feature type="compositionally biased region" description="Basic and acidic residues" evidence="2">
    <location>
        <begin position="49"/>
        <end position="61"/>
    </location>
</feature>
<feature type="compositionally biased region" description="Basic residues" evidence="2">
    <location>
        <begin position="65"/>
        <end position="74"/>
    </location>
</feature>
<evidence type="ECO:0000256" key="2">
    <source>
        <dbReference type="SAM" id="MobiDB-lite"/>
    </source>
</evidence>
<protein>
    <recommendedName>
        <fullName evidence="3">Exocyst complex component Sec10-like alpha-helical bundle domain-containing protein</fullName>
    </recommendedName>
</protein>
<dbReference type="GeneID" id="7195240"/>
<dbReference type="STRING" id="556484.B7G909"/>